<evidence type="ECO:0000313" key="2">
    <source>
        <dbReference type="EMBL" id="ADY01219.1"/>
    </source>
</evidence>
<protein>
    <submittedName>
        <fullName evidence="2">Uncharacterized protein</fullName>
    </submittedName>
</protein>
<dbReference type="OrthoDB" id="28803at2157"/>
<dbReference type="KEGG" id="vmo:VMUT_1012"/>
<dbReference type="RefSeq" id="WP_013604381.1">
    <property type="nucleotide sequence ID" value="NC_015151.1"/>
</dbReference>
<keyword evidence="3" id="KW-1185">Reference proteome</keyword>
<feature type="transmembrane region" description="Helical" evidence="1">
    <location>
        <begin position="49"/>
        <end position="72"/>
    </location>
</feature>
<reference evidence="2 3" key="1">
    <citation type="journal article" date="2011" name="J. Bacteriol.">
        <title>Complete genome sequence of 'Vulcanisaeta moutnovskia' strain 768-28, a novel member of the hyperthermophilic crenarchaeal genus vulcanisaeta.</title>
        <authorList>
            <person name="Gumerov V.M."/>
            <person name="Mardanov A.V."/>
            <person name="Beletsky A.V."/>
            <person name="Prokofeva M.I."/>
            <person name="Bonch-Osmolovskaya E.A."/>
            <person name="Ravin N.V."/>
            <person name="Skryabin K.G."/>
        </authorList>
    </citation>
    <scope>NUCLEOTIDE SEQUENCE [LARGE SCALE GENOMIC DNA]</scope>
    <source>
        <strain evidence="2 3">768-28</strain>
    </source>
</reference>
<sequence>MGVQLPSPFLGIGLFSALATAVLVHGFVKYLHGPTPDVRREGLDEVVDVVIGSIMFGALYSMLIASSIVPAITHAIASSIPIGNATSLANYLPQINNAQSMLRWGYLTALSYFNNVTGYYSAFWGTVLGLSAIPVTSPFGLYLQQSTWYLQTMVTYTIINLGLIYALNLIAHNAYWLLPLGVGLVIVRQTRPIGTFITALLVIVSIVGPLLSAYTVASLTKPLSQLGALLPRGQPSVEYLGGVLQLIINQGYEQALEMQTFDVAVDIALAMALAASYGLYRVFDETIVDVLPL</sequence>
<dbReference type="eggNOG" id="arCOG10497">
    <property type="taxonomic scope" value="Archaea"/>
</dbReference>
<keyword evidence="1" id="KW-0812">Transmembrane</keyword>
<dbReference type="HOGENOM" id="CLU_961791_0_0_2"/>
<dbReference type="EMBL" id="CP002529">
    <property type="protein sequence ID" value="ADY01219.1"/>
    <property type="molecule type" value="Genomic_DNA"/>
</dbReference>
<accession>F0QXQ6</accession>
<organism evidence="2 3">
    <name type="scientific">Vulcanisaeta moutnovskia (strain 768-28)</name>
    <dbReference type="NCBI Taxonomy" id="985053"/>
    <lineage>
        <taxon>Archaea</taxon>
        <taxon>Thermoproteota</taxon>
        <taxon>Thermoprotei</taxon>
        <taxon>Thermoproteales</taxon>
        <taxon>Thermoproteaceae</taxon>
        <taxon>Vulcanisaeta</taxon>
    </lineage>
</organism>
<dbReference type="AlphaFoldDB" id="F0QXQ6"/>
<feature type="transmembrane region" description="Helical" evidence="1">
    <location>
        <begin position="122"/>
        <end position="142"/>
    </location>
</feature>
<keyword evidence="1" id="KW-1133">Transmembrane helix</keyword>
<proteinExistence type="predicted"/>
<feature type="transmembrane region" description="Helical" evidence="1">
    <location>
        <begin position="6"/>
        <end position="28"/>
    </location>
</feature>
<gene>
    <name evidence="2" type="ordered locus">VMUT_1012</name>
</gene>
<feature type="transmembrane region" description="Helical" evidence="1">
    <location>
        <begin position="154"/>
        <end position="176"/>
    </location>
</feature>
<dbReference type="STRING" id="985053.VMUT_1012"/>
<dbReference type="Proteomes" id="UP000007485">
    <property type="component" value="Chromosome"/>
</dbReference>
<evidence type="ECO:0000313" key="3">
    <source>
        <dbReference type="Proteomes" id="UP000007485"/>
    </source>
</evidence>
<dbReference type="GeneID" id="10288664"/>
<name>F0QXQ6_VULM7</name>
<evidence type="ECO:0000256" key="1">
    <source>
        <dbReference type="SAM" id="Phobius"/>
    </source>
</evidence>
<feature type="transmembrane region" description="Helical" evidence="1">
    <location>
        <begin position="196"/>
        <end position="217"/>
    </location>
</feature>
<keyword evidence="1" id="KW-0472">Membrane</keyword>